<dbReference type="Pfam" id="PF18014">
    <property type="entry name" value="Acetyltransf_18"/>
    <property type="match status" value="1"/>
</dbReference>
<reference evidence="2 3" key="1">
    <citation type="submission" date="2018-02" db="EMBL/GenBank/DDBJ databases">
        <title>The draft genome of Phyllobacterium sp. 1N-3.</title>
        <authorList>
            <person name="Liu L."/>
            <person name="Li L."/>
            <person name="Zhang X."/>
            <person name="Wang T."/>
            <person name="Liang L."/>
        </authorList>
    </citation>
    <scope>NUCLEOTIDE SEQUENCE [LARGE SCALE GENOMIC DNA]</scope>
    <source>
        <strain evidence="2 3">1N-3</strain>
    </source>
</reference>
<dbReference type="InterPro" id="IPR052729">
    <property type="entry name" value="Acyl/Acetyltrans_Enzymes"/>
</dbReference>
<evidence type="ECO:0000313" key="3">
    <source>
        <dbReference type="Proteomes" id="UP000239434"/>
    </source>
</evidence>
<name>A0A2S9ISR3_9HYPH</name>
<dbReference type="Gene3D" id="3.40.630.90">
    <property type="match status" value="1"/>
</dbReference>
<protein>
    <submittedName>
        <fullName evidence="2">GNAT family N-acetyltransferase</fullName>
    </submittedName>
</protein>
<dbReference type="SUPFAM" id="SSF55729">
    <property type="entry name" value="Acyl-CoA N-acyltransferases (Nat)"/>
    <property type="match status" value="1"/>
</dbReference>
<dbReference type="InterPro" id="IPR041496">
    <property type="entry name" value="YitH/HolE_GNAT"/>
</dbReference>
<evidence type="ECO:0000313" key="2">
    <source>
        <dbReference type="EMBL" id="PRD43583.1"/>
    </source>
</evidence>
<organism evidence="2 3">
    <name type="scientific">Phyllobacterium phragmitis</name>
    <dbReference type="NCBI Taxonomy" id="2670329"/>
    <lineage>
        <taxon>Bacteria</taxon>
        <taxon>Pseudomonadati</taxon>
        <taxon>Pseudomonadota</taxon>
        <taxon>Alphaproteobacteria</taxon>
        <taxon>Hyphomicrobiales</taxon>
        <taxon>Phyllobacteriaceae</taxon>
        <taxon>Phyllobacterium</taxon>
    </lineage>
</organism>
<dbReference type="Pfam" id="PF13673">
    <property type="entry name" value="Acetyltransf_10"/>
    <property type="match status" value="1"/>
</dbReference>
<gene>
    <name evidence="2" type="ORF">C5748_09990</name>
</gene>
<dbReference type="InterPro" id="IPR000182">
    <property type="entry name" value="GNAT_dom"/>
</dbReference>
<dbReference type="PANTHER" id="PTHR47237:SF2">
    <property type="entry name" value="BLL4206 PROTEIN"/>
    <property type="match status" value="1"/>
</dbReference>
<dbReference type="Proteomes" id="UP000239434">
    <property type="component" value="Unassembled WGS sequence"/>
</dbReference>
<accession>A0A2S9ISR3</accession>
<keyword evidence="2" id="KW-0808">Transferase</keyword>
<dbReference type="EMBL" id="PVBR01000006">
    <property type="protein sequence ID" value="PRD43583.1"/>
    <property type="molecule type" value="Genomic_DNA"/>
</dbReference>
<keyword evidence="3" id="KW-1185">Reference proteome</keyword>
<dbReference type="Gene3D" id="3.40.630.30">
    <property type="match status" value="1"/>
</dbReference>
<comment type="caution">
    <text evidence="2">The sequence shown here is derived from an EMBL/GenBank/DDBJ whole genome shotgun (WGS) entry which is preliminary data.</text>
</comment>
<proteinExistence type="predicted"/>
<dbReference type="GO" id="GO:0016747">
    <property type="term" value="F:acyltransferase activity, transferring groups other than amino-acyl groups"/>
    <property type="evidence" value="ECO:0007669"/>
    <property type="project" value="InterPro"/>
</dbReference>
<dbReference type="InterPro" id="IPR016181">
    <property type="entry name" value="Acyl_CoA_acyltransferase"/>
</dbReference>
<dbReference type="PANTHER" id="PTHR47237">
    <property type="entry name" value="SLL0310 PROTEIN"/>
    <property type="match status" value="1"/>
</dbReference>
<dbReference type="RefSeq" id="WP_105741796.1">
    <property type="nucleotide sequence ID" value="NZ_PVBR01000006.1"/>
</dbReference>
<feature type="domain" description="N-acetyltransferase" evidence="1">
    <location>
        <begin position="59"/>
        <end position="194"/>
    </location>
</feature>
<dbReference type="AlphaFoldDB" id="A0A2S9ISR3"/>
<dbReference type="PROSITE" id="PS51186">
    <property type="entry name" value="GNAT"/>
    <property type="match status" value="1"/>
</dbReference>
<sequence>MLGNSEKFSSAGFTLQWVVWTDCKPDTRFLIFIVSGQNFQGVNMSEVAENYRIAGSFDSRIGDIRDANLEQLHQLSVSVRWPHRAEDWQLLRTVGRGVVALDTIDRVLGSAMWFPFGETVATIGMVITSPRLQENGTAQWLVQHILERCGEREMRVNAPPNVRRFFNSLGFSQTRSVSQFQGHVSLKPAHKELPSTNDLRELSADDLEAMVGLDALAFGGERAQLLAQLLKEGKGFGIFNSDVLRGFALFRHFGRGGVIGPIVAFTESEAVALVAKHMEKRGRQFLRVDTPVSGGPFAEFLTASGLEPVGNVVTMVRSPAANDSAAFTDHPRTFGLTSHTLG</sequence>
<evidence type="ECO:0000259" key="1">
    <source>
        <dbReference type="PROSITE" id="PS51186"/>
    </source>
</evidence>